<reference evidence="3 4" key="1">
    <citation type="submission" date="2016-11" db="EMBL/GenBank/DDBJ databases">
        <authorList>
            <person name="Jaros S."/>
            <person name="Januszkiewicz K."/>
            <person name="Wedrychowicz H."/>
        </authorList>
    </citation>
    <scope>NUCLEOTIDE SEQUENCE [LARGE SCALE GENOMIC DNA]</scope>
    <source>
        <strain evidence="3 4">DSM 27063</strain>
    </source>
</reference>
<dbReference type="NCBIfam" id="TIGR00090">
    <property type="entry name" value="rsfS_iojap_ybeB"/>
    <property type="match status" value="1"/>
</dbReference>
<dbReference type="STRING" id="1168035.SAMN05444280_102176"/>
<dbReference type="RefSeq" id="WP_073164827.1">
    <property type="nucleotide sequence ID" value="NZ_FQZE01000002.1"/>
</dbReference>
<dbReference type="GO" id="GO:0005737">
    <property type="term" value="C:cytoplasm"/>
    <property type="evidence" value="ECO:0007669"/>
    <property type="project" value="UniProtKB-SubCell"/>
</dbReference>
<evidence type="ECO:0000313" key="4">
    <source>
        <dbReference type="Proteomes" id="UP000184050"/>
    </source>
</evidence>
<protein>
    <recommendedName>
        <fullName evidence="2">Ribosomal silencing factor RsfS</fullName>
    </recommendedName>
</protein>
<comment type="function">
    <text evidence="2">Functions as a ribosomal silencing factor. Interacts with ribosomal protein uL14 (rplN), blocking formation of intersubunit bridge B8. Prevents association of the 30S and 50S ribosomal subunits and the formation of functional ribosomes, thus repressing translation.</text>
</comment>
<keyword evidence="2" id="KW-0810">Translation regulation</keyword>
<keyword evidence="2" id="KW-0678">Repressor</keyword>
<dbReference type="Gene3D" id="3.30.460.10">
    <property type="entry name" value="Beta Polymerase, domain 2"/>
    <property type="match status" value="1"/>
</dbReference>
<sequence>MNKNEKITEKTKTAILEGIQKIKGKDITIIDLNTIHYTECGYFIICHGTSSTQVNSIARSVEETVKKETGEDAWHVEGMQNSIWVLLDFGEIVVHVFHQQARQFYNLEELWADAKFIKIDSEN</sequence>
<evidence type="ECO:0000256" key="1">
    <source>
        <dbReference type="ARBA" id="ARBA00010574"/>
    </source>
</evidence>
<dbReference type="AlphaFoldDB" id="A0A1M6BD85"/>
<dbReference type="Pfam" id="PF02410">
    <property type="entry name" value="RsfS"/>
    <property type="match status" value="1"/>
</dbReference>
<proteinExistence type="inferred from homology"/>
<keyword evidence="4" id="KW-1185">Reference proteome</keyword>
<gene>
    <name evidence="2" type="primary">rsfS</name>
    <name evidence="3" type="ORF">SAMN05444280_102176</name>
</gene>
<comment type="subunit">
    <text evidence="2">Interacts with ribosomal protein uL14 (rplN).</text>
</comment>
<dbReference type="GO" id="GO:0042256">
    <property type="term" value="P:cytosolic ribosome assembly"/>
    <property type="evidence" value="ECO:0007669"/>
    <property type="project" value="UniProtKB-UniRule"/>
</dbReference>
<dbReference type="GO" id="GO:0017148">
    <property type="term" value="P:negative regulation of translation"/>
    <property type="evidence" value="ECO:0007669"/>
    <property type="project" value="UniProtKB-UniRule"/>
</dbReference>
<keyword evidence="2" id="KW-0963">Cytoplasm</keyword>
<organism evidence="3 4">
    <name type="scientific">Tangfeifania diversioriginum</name>
    <dbReference type="NCBI Taxonomy" id="1168035"/>
    <lineage>
        <taxon>Bacteria</taxon>
        <taxon>Pseudomonadati</taxon>
        <taxon>Bacteroidota</taxon>
        <taxon>Bacteroidia</taxon>
        <taxon>Marinilabiliales</taxon>
        <taxon>Prolixibacteraceae</taxon>
        <taxon>Tangfeifania</taxon>
    </lineage>
</organism>
<dbReference type="PANTHER" id="PTHR21043:SF0">
    <property type="entry name" value="MITOCHONDRIAL ASSEMBLY OF RIBOSOMAL LARGE SUBUNIT PROTEIN 1"/>
    <property type="match status" value="1"/>
</dbReference>
<comment type="similarity">
    <text evidence="1 2">Belongs to the Iojap/RsfS family.</text>
</comment>
<dbReference type="InterPro" id="IPR004394">
    <property type="entry name" value="Iojap/RsfS/C7orf30"/>
</dbReference>
<dbReference type="PANTHER" id="PTHR21043">
    <property type="entry name" value="IOJAP SUPERFAMILY ORTHOLOG"/>
    <property type="match status" value="1"/>
</dbReference>
<dbReference type="SUPFAM" id="SSF81301">
    <property type="entry name" value="Nucleotidyltransferase"/>
    <property type="match status" value="1"/>
</dbReference>
<dbReference type="EMBL" id="FQZE01000002">
    <property type="protein sequence ID" value="SHI46714.1"/>
    <property type="molecule type" value="Genomic_DNA"/>
</dbReference>
<evidence type="ECO:0000313" key="3">
    <source>
        <dbReference type="EMBL" id="SHI46714.1"/>
    </source>
</evidence>
<evidence type="ECO:0000256" key="2">
    <source>
        <dbReference type="HAMAP-Rule" id="MF_01477"/>
    </source>
</evidence>
<accession>A0A1M6BD85</accession>
<dbReference type="InterPro" id="IPR043519">
    <property type="entry name" value="NT_sf"/>
</dbReference>
<dbReference type="HAMAP" id="MF_01477">
    <property type="entry name" value="Iojap_RsfS"/>
    <property type="match status" value="1"/>
</dbReference>
<dbReference type="GO" id="GO:0043023">
    <property type="term" value="F:ribosomal large subunit binding"/>
    <property type="evidence" value="ECO:0007669"/>
    <property type="project" value="TreeGrafter"/>
</dbReference>
<dbReference type="OrthoDB" id="9793681at2"/>
<dbReference type="Proteomes" id="UP000184050">
    <property type="component" value="Unassembled WGS sequence"/>
</dbReference>
<comment type="subcellular location">
    <subcellularLocation>
        <location evidence="2">Cytoplasm</location>
    </subcellularLocation>
</comment>
<name>A0A1M6BD85_9BACT</name>
<dbReference type="GO" id="GO:0090071">
    <property type="term" value="P:negative regulation of ribosome biogenesis"/>
    <property type="evidence" value="ECO:0007669"/>
    <property type="project" value="UniProtKB-UniRule"/>
</dbReference>